<dbReference type="InterPro" id="IPR010921">
    <property type="entry name" value="Trp_repressor/repl_initiator"/>
</dbReference>
<dbReference type="Pfam" id="PF01371">
    <property type="entry name" value="Trp_repressor"/>
    <property type="match status" value="1"/>
</dbReference>
<dbReference type="GO" id="GO:0043565">
    <property type="term" value="F:sequence-specific DNA binding"/>
    <property type="evidence" value="ECO:0007669"/>
    <property type="project" value="InterPro"/>
</dbReference>
<dbReference type="InterPro" id="IPR000831">
    <property type="entry name" value="Trp_repress"/>
</dbReference>
<dbReference type="PANTHER" id="PTHR40080">
    <property type="entry name" value="LMO1763 PROTEIN"/>
    <property type="match status" value="1"/>
</dbReference>
<dbReference type="SUPFAM" id="SSF48295">
    <property type="entry name" value="TrpR-like"/>
    <property type="match status" value="1"/>
</dbReference>
<dbReference type="InterPro" id="IPR013368">
    <property type="entry name" value="YecD_YerC"/>
</dbReference>
<dbReference type="PANTHER" id="PTHR40080:SF1">
    <property type="entry name" value="TRPR-LIKE PROTEIN YERC_YECD"/>
    <property type="match status" value="1"/>
</dbReference>
<dbReference type="GO" id="GO:0003700">
    <property type="term" value="F:DNA-binding transcription factor activity"/>
    <property type="evidence" value="ECO:0007669"/>
    <property type="project" value="InterPro"/>
</dbReference>
<gene>
    <name evidence="1" type="ORF">UU14_C0006G0025</name>
</gene>
<dbReference type="EMBL" id="LBZM01000006">
    <property type="protein sequence ID" value="KKR72386.1"/>
    <property type="molecule type" value="Genomic_DNA"/>
</dbReference>
<dbReference type="AlphaFoldDB" id="A0A0G0TC41"/>
<comment type="caution">
    <text evidence="1">The sequence shown here is derived from an EMBL/GenBank/DDBJ whole genome shotgun (WGS) entry which is preliminary data.</text>
</comment>
<dbReference type="Proteomes" id="UP000034664">
    <property type="component" value="Unassembled WGS sequence"/>
</dbReference>
<accession>A0A0G0TC41</accession>
<evidence type="ECO:0000313" key="2">
    <source>
        <dbReference type="Proteomes" id="UP000034664"/>
    </source>
</evidence>
<dbReference type="InterPro" id="IPR038116">
    <property type="entry name" value="TrpR-like_sf"/>
</dbReference>
<protein>
    <submittedName>
        <fullName evidence="1">TrpR-related protein YerC/YecD</fullName>
    </submittedName>
</protein>
<reference evidence="1 2" key="1">
    <citation type="journal article" date="2015" name="Nature">
        <title>rRNA introns, odd ribosomes, and small enigmatic genomes across a large radiation of phyla.</title>
        <authorList>
            <person name="Brown C.T."/>
            <person name="Hug L.A."/>
            <person name="Thomas B.C."/>
            <person name="Sharon I."/>
            <person name="Castelle C.J."/>
            <person name="Singh A."/>
            <person name="Wilkins M.J."/>
            <person name="Williams K.H."/>
            <person name="Banfield J.F."/>
        </authorList>
    </citation>
    <scope>NUCLEOTIDE SEQUENCE [LARGE SCALE GENOMIC DNA]</scope>
</reference>
<dbReference type="Gene3D" id="1.10.1270.10">
    <property type="entry name" value="TrpR-like"/>
    <property type="match status" value="1"/>
</dbReference>
<sequence length="150" mass="17826">MTQVSKYRMDKDLEKRMFNVFYKTLADLRTEKQVEMFLHDLLTPTEKVMLAKRLAIAILLIKDLSYRYIRDMLKVSTTTIVSTNMWLNQGGDGYRAAIEKLIREEKADELLDNVDEIVSNIIPPRRGTDWSKVRSEQWKQRMKRKADRRL</sequence>
<evidence type="ECO:0000313" key="1">
    <source>
        <dbReference type="EMBL" id="KKR72386.1"/>
    </source>
</evidence>
<proteinExistence type="predicted"/>
<name>A0A0G0TC41_9BACT</name>
<organism evidence="1 2">
    <name type="scientific">Candidatus Roizmanbacteria bacterium GW2011_GWB1_40_7</name>
    <dbReference type="NCBI Taxonomy" id="1618482"/>
    <lineage>
        <taxon>Bacteria</taxon>
        <taxon>Candidatus Roizmaniibacteriota</taxon>
    </lineage>
</organism>